<dbReference type="RefSeq" id="WP_377932389.1">
    <property type="nucleotide sequence ID" value="NZ_JBHUEA010000004.1"/>
</dbReference>
<sequence length="241" mass="24396">MGIRDGWSAAQVRDAEQPLLAAGVPLMARAAADLAAEVERLLERRGRRRGHLLVLAGSGSNGGDALHATASLLQRGWSAEVALLGRRVHAGGLRAAARAGVRVLPPDVPVGRLVARAADAGVVLVGVLGTGAAASPGLRGPARRAFAALTGVLAGGPPVVAVDLPSGIGPDDGSVHLPVLRTTATVTFGAVKAGLLLHPARGRVGELRLVDIGLGPHLAGEPLVLADSTRPGRSGTFIRER</sequence>
<dbReference type="Gene3D" id="3.40.50.10260">
    <property type="entry name" value="YjeF N-terminal domain"/>
    <property type="match status" value="1"/>
</dbReference>
<feature type="domain" description="YjeF N-terminal" evidence="1">
    <location>
        <begin position="12"/>
        <end position="220"/>
    </location>
</feature>
<comment type="caution">
    <text evidence="2">The sequence shown here is derived from an EMBL/GenBank/DDBJ whole genome shotgun (WGS) entry which is preliminary data.</text>
</comment>
<proteinExistence type="predicted"/>
<keyword evidence="3" id="KW-1185">Reference proteome</keyword>
<evidence type="ECO:0000313" key="3">
    <source>
        <dbReference type="Proteomes" id="UP001597347"/>
    </source>
</evidence>
<dbReference type="Proteomes" id="UP001597347">
    <property type="component" value="Unassembled WGS sequence"/>
</dbReference>
<evidence type="ECO:0000259" key="1">
    <source>
        <dbReference type="PROSITE" id="PS51385"/>
    </source>
</evidence>
<reference evidence="3" key="1">
    <citation type="journal article" date="2019" name="Int. J. Syst. Evol. Microbiol.">
        <title>The Global Catalogue of Microorganisms (GCM) 10K type strain sequencing project: providing services to taxonomists for standard genome sequencing and annotation.</title>
        <authorList>
            <consortium name="The Broad Institute Genomics Platform"/>
            <consortium name="The Broad Institute Genome Sequencing Center for Infectious Disease"/>
            <person name="Wu L."/>
            <person name="Ma J."/>
        </authorList>
    </citation>
    <scope>NUCLEOTIDE SEQUENCE [LARGE SCALE GENOMIC DNA]</scope>
    <source>
        <strain evidence="3">CGMCC 1.12471</strain>
    </source>
</reference>
<name>A0ABW4LFH1_9MICO</name>
<dbReference type="SUPFAM" id="SSF64153">
    <property type="entry name" value="YjeF N-terminal domain-like"/>
    <property type="match status" value="1"/>
</dbReference>
<dbReference type="InterPro" id="IPR004443">
    <property type="entry name" value="YjeF_N_dom"/>
</dbReference>
<evidence type="ECO:0000313" key="2">
    <source>
        <dbReference type="EMBL" id="MFD1720764.1"/>
    </source>
</evidence>
<dbReference type="EMBL" id="JBHUEA010000004">
    <property type="protein sequence ID" value="MFD1720764.1"/>
    <property type="molecule type" value="Genomic_DNA"/>
</dbReference>
<dbReference type="PROSITE" id="PS51385">
    <property type="entry name" value="YJEF_N"/>
    <property type="match status" value="1"/>
</dbReference>
<accession>A0ABW4LFH1</accession>
<protein>
    <submittedName>
        <fullName evidence="2">NAD(P)H-hydrate epimerase</fullName>
    </submittedName>
</protein>
<organism evidence="2 3">
    <name type="scientific">Amnibacterium endophyticum</name>
    <dbReference type="NCBI Taxonomy" id="2109337"/>
    <lineage>
        <taxon>Bacteria</taxon>
        <taxon>Bacillati</taxon>
        <taxon>Actinomycetota</taxon>
        <taxon>Actinomycetes</taxon>
        <taxon>Micrococcales</taxon>
        <taxon>Microbacteriaceae</taxon>
        <taxon>Amnibacterium</taxon>
    </lineage>
</organism>
<dbReference type="Pfam" id="PF03853">
    <property type="entry name" value="YjeF_N"/>
    <property type="match status" value="1"/>
</dbReference>
<gene>
    <name evidence="2" type="ORF">ACFSBI_04320</name>
</gene>
<dbReference type="InterPro" id="IPR036652">
    <property type="entry name" value="YjeF_N_dom_sf"/>
</dbReference>